<dbReference type="PANTHER" id="PTHR22779">
    <property type="entry name" value="SD17342P"/>
    <property type="match status" value="1"/>
</dbReference>
<keyword evidence="5 6" id="KW-0472">Membrane</keyword>
<keyword evidence="4 6" id="KW-1133">Transmembrane helix</keyword>
<evidence type="ECO:0000256" key="7">
    <source>
        <dbReference type="SAM" id="SignalP"/>
    </source>
</evidence>
<keyword evidence="3 6" id="KW-0812">Transmembrane</keyword>
<proteinExistence type="inferred from homology"/>
<keyword evidence="7" id="KW-0732">Signal</keyword>
<gene>
    <name evidence="8" type="ORF">BV898_16938</name>
</gene>
<feature type="chain" id="PRO_5040743681" evidence="7">
    <location>
        <begin position="23"/>
        <end position="128"/>
    </location>
</feature>
<feature type="transmembrane region" description="Helical" evidence="6">
    <location>
        <begin position="91"/>
        <end position="115"/>
    </location>
</feature>
<sequence>MSQIVSHCVLLLSLYSVDVGATDEIYARDFQPGDSIFTVLAGKYSLKFFAEMWYNIFLWELFASFIIHAIAGLIAFVALRKHNLMRWYSAVIMVVGLLSSLTTGVITSAAIAGVYRASNIELAPIYAM</sequence>
<feature type="non-terminal residue" evidence="8">
    <location>
        <position position="1"/>
    </location>
</feature>
<comment type="caution">
    <text evidence="8">The sequence shown here is derived from an EMBL/GenBank/DDBJ whole genome shotgun (WGS) entry which is preliminary data.</text>
</comment>
<dbReference type="InterPro" id="IPR019334">
    <property type="entry name" value="TMEM170A/B/YPR153W-like"/>
</dbReference>
<keyword evidence="9" id="KW-1185">Reference proteome</keyword>
<evidence type="ECO:0000313" key="9">
    <source>
        <dbReference type="Proteomes" id="UP000192578"/>
    </source>
</evidence>
<feature type="transmembrane region" description="Helical" evidence="6">
    <location>
        <begin position="56"/>
        <end position="79"/>
    </location>
</feature>
<evidence type="ECO:0000256" key="2">
    <source>
        <dbReference type="ARBA" id="ARBA00006325"/>
    </source>
</evidence>
<name>A0A9X6NH05_HYPEX</name>
<comment type="similarity">
    <text evidence="2">Belongs to the TMEM170 family.</text>
</comment>
<organism evidence="8 9">
    <name type="scientific">Hypsibius exemplaris</name>
    <name type="common">Freshwater tardigrade</name>
    <dbReference type="NCBI Taxonomy" id="2072580"/>
    <lineage>
        <taxon>Eukaryota</taxon>
        <taxon>Metazoa</taxon>
        <taxon>Ecdysozoa</taxon>
        <taxon>Tardigrada</taxon>
        <taxon>Eutardigrada</taxon>
        <taxon>Parachela</taxon>
        <taxon>Hypsibioidea</taxon>
        <taxon>Hypsibiidae</taxon>
        <taxon>Hypsibius</taxon>
    </lineage>
</organism>
<comment type="subcellular location">
    <subcellularLocation>
        <location evidence="1">Membrane</location>
        <topology evidence="1">Multi-pass membrane protein</topology>
    </subcellularLocation>
</comment>
<evidence type="ECO:0000256" key="6">
    <source>
        <dbReference type="SAM" id="Phobius"/>
    </source>
</evidence>
<protein>
    <submittedName>
        <fullName evidence="8">Transmembrane protein 170A</fullName>
    </submittedName>
</protein>
<dbReference type="Pfam" id="PF10190">
    <property type="entry name" value="Tmemb_170"/>
    <property type="match status" value="1"/>
</dbReference>
<evidence type="ECO:0000256" key="4">
    <source>
        <dbReference type="ARBA" id="ARBA00022989"/>
    </source>
</evidence>
<reference evidence="9" key="1">
    <citation type="submission" date="2017-01" db="EMBL/GenBank/DDBJ databases">
        <title>Comparative genomics of anhydrobiosis in the tardigrade Hypsibius dujardini.</title>
        <authorList>
            <person name="Yoshida Y."/>
            <person name="Koutsovoulos G."/>
            <person name="Laetsch D."/>
            <person name="Stevens L."/>
            <person name="Kumar S."/>
            <person name="Horikawa D."/>
            <person name="Ishino K."/>
            <person name="Komine S."/>
            <person name="Tomita M."/>
            <person name="Blaxter M."/>
            <person name="Arakawa K."/>
        </authorList>
    </citation>
    <scope>NUCLEOTIDE SEQUENCE [LARGE SCALE GENOMIC DNA]</scope>
    <source>
        <strain evidence="9">Z151</strain>
    </source>
</reference>
<evidence type="ECO:0000256" key="1">
    <source>
        <dbReference type="ARBA" id="ARBA00004141"/>
    </source>
</evidence>
<feature type="signal peptide" evidence="7">
    <location>
        <begin position="1"/>
        <end position="22"/>
    </location>
</feature>
<evidence type="ECO:0000313" key="8">
    <source>
        <dbReference type="EMBL" id="OWA52486.1"/>
    </source>
</evidence>
<accession>A0A9X6NH05</accession>
<dbReference type="AlphaFoldDB" id="A0A9X6NH05"/>
<dbReference type="PANTHER" id="PTHR22779:SF6">
    <property type="entry name" value="SD17342P"/>
    <property type="match status" value="1"/>
</dbReference>
<dbReference type="GO" id="GO:0016020">
    <property type="term" value="C:membrane"/>
    <property type="evidence" value="ECO:0007669"/>
    <property type="project" value="UniProtKB-SubCell"/>
</dbReference>
<dbReference type="Proteomes" id="UP000192578">
    <property type="component" value="Unassembled WGS sequence"/>
</dbReference>
<evidence type="ECO:0000256" key="5">
    <source>
        <dbReference type="ARBA" id="ARBA00023136"/>
    </source>
</evidence>
<dbReference type="EMBL" id="MTYJ01000271">
    <property type="protein sequence ID" value="OWA52486.1"/>
    <property type="molecule type" value="Genomic_DNA"/>
</dbReference>
<dbReference type="OrthoDB" id="13807at2759"/>
<evidence type="ECO:0000256" key="3">
    <source>
        <dbReference type="ARBA" id="ARBA00022692"/>
    </source>
</evidence>